<dbReference type="GeneID" id="89935530"/>
<reference evidence="1" key="2">
    <citation type="submission" date="2023-05" db="EMBL/GenBank/DDBJ databases">
        <authorList>
            <consortium name="Lawrence Berkeley National Laboratory"/>
            <person name="Steindorff A."/>
            <person name="Hensen N."/>
            <person name="Bonometti L."/>
            <person name="Westerberg I."/>
            <person name="Brannstrom I.O."/>
            <person name="Guillou S."/>
            <person name="Cros-Aarteil S."/>
            <person name="Calhoun S."/>
            <person name="Haridas S."/>
            <person name="Kuo A."/>
            <person name="Mondo S."/>
            <person name="Pangilinan J."/>
            <person name="Riley R."/>
            <person name="Labutti K."/>
            <person name="Andreopoulos B."/>
            <person name="Lipzen A."/>
            <person name="Chen C."/>
            <person name="Yanf M."/>
            <person name="Daum C."/>
            <person name="Ng V."/>
            <person name="Clum A."/>
            <person name="Ohm R."/>
            <person name="Martin F."/>
            <person name="Silar P."/>
            <person name="Natvig D."/>
            <person name="Lalanne C."/>
            <person name="Gautier V."/>
            <person name="Ament-Velasquez S.L."/>
            <person name="Kruys A."/>
            <person name="Hutchinson M.I."/>
            <person name="Powell A.J."/>
            <person name="Barry K."/>
            <person name="Miller A.N."/>
            <person name="Grigoriev I.V."/>
            <person name="Debuchy R."/>
            <person name="Gladieux P."/>
            <person name="Thoren M.H."/>
            <person name="Johannesson H."/>
        </authorList>
    </citation>
    <scope>NUCLEOTIDE SEQUENCE</scope>
    <source>
        <strain evidence="1">CBS 508.74</strain>
    </source>
</reference>
<accession>A0AAN6TH64</accession>
<comment type="caution">
    <text evidence="1">The sequence shown here is derived from an EMBL/GenBank/DDBJ whole genome shotgun (WGS) entry which is preliminary data.</text>
</comment>
<organism evidence="1 2">
    <name type="scientific">Canariomyces notabilis</name>
    <dbReference type="NCBI Taxonomy" id="2074819"/>
    <lineage>
        <taxon>Eukaryota</taxon>
        <taxon>Fungi</taxon>
        <taxon>Dikarya</taxon>
        <taxon>Ascomycota</taxon>
        <taxon>Pezizomycotina</taxon>
        <taxon>Sordariomycetes</taxon>
        <taxon>Sordariomycetidae</taxon>
        <taxon>Sordariales</taxon>
        <taxon>Chaetomiaceae</taxon>
        <taxon>Canariomyces</taxon>
    </lineage>
</organism>
<keyword evidence="2" id="KW-1185">Reference proteome</keyword>
<name>A0AAN6TH64_9PEZI</name>
<sequence>METDPDVIISSENYDKFDIGDIRRSHIEWVQDLMRQGLMTQSALYERFTASLSKTLVRFVSIIQSKTPQPGQEIAASVGLSAMFDILTWHAAFPFAPTRNSMDENGFLRAICLLTWNPPPHYAPTFSSRPVHGLYTGNWGPHSGWLVATRGKGPQDFRRRLFRSLAEPGAERHGQEPAGTVSTAPITIPVPRFVRYQPRELDSGETDENDLLEVAVVAHEDERSVDLLDVLSENPAEDIPMTCNPLRECYEPVLATLPRQPHQLTELRIPTAKLVSFLRLLHASERQRRQRDGGDAAGSHLMALAQGLGDRPPYISWHRFDAVIAPHTERIGRILSDVFSTFKAPLRPSDE</sequence>
<reference evidence="1" key="1">
    <citation type="journal article" date="2023" name="Mol. Phylogenet. Evol.">
        <title>Genome-scale phylogeny and comparative genomics of the fungal order Sordariales.</title>
        <authorList>
            <person name="Hensen N."/>
            <person name="Bonometti L."/>
            <person name="Westerberg I."/>
            <person name="Brannstrom I.O."/>
            <person name="Guillou S."/>
            <person name="Cros-Aarteil S."/>
            <person name="Calhoun S."/>
            <person name="Haridas S."/>
            <person name="Kuo A."/>
            <person name="Mondo S."/>
            <person name="Pangilinan J."/>
            <person name="Riley R."/>
            <person name="LaButti K."/>
            <person name="Andreopoulos B."/>
            <person name="Lipzen A."/>
            <person name="Chen C."/>
            <person name="Yan M."/>
            <person name="Daum C."/>
            <person name="Ng V."/>
            <person name="Clum A."/>
            <person name="Steindorff A."/>
            <person name="Ohm R.A."/>
            <person name="Martin F."/>
            <person name="Silar P."/>
            <person name="Natvig D.O."/>
            <person name="Lalanne C."/>
            <person name="Gautier V."/>
            <person name="Ament-Velasquez S.L."/>
            <person name="Kruys A."/>
            <person name="Hutchinson M.I."/>
            <person name="Powell A.J."/>
            <person name="Barry K."/>
            <person name="Miller A.N."/>
            <person name="Grigoriev I.V."/>
            <person name="Debuchy R."/>
            <person name="Gladieux P."/>
            <person name="Hiltunen Thoren M."/>
            <person name="Johannesson H."/>
        </authorList>
    </citation>
    <scope>NUCLEOTIDE SEQUENCE</scope>
    <source>
        <strain evidence="1">CBS 508.74</strain>
    </source>
</reference>
<dbReference type="Proteomes" id="UP001302812">
    <property type="component" value="Unassembled WGS sequence"/>
</dbReference>
<dbReference type="AlphaFoldDB" id="A0AAN6TH64"/>
<protein>
    <submittedName>
        <fullName evidence="1">Uncharacterized protein</fullName>
    </submittedName>
</protein>
<dbReference type="EMBL" id="MU853338">
    <property type="protein sequence ID" value="KAK4113815.1"/>
    <property type="molecule type" value="Genomic_DNA"/>
</dbReference>
<gene>
    <name evidence="1" type="ORF">N656DRAFT_707096</name>
</gene>
<proteinExistence type="predicted"/>
<evidence type="ECO:0000313" key="1">
    <source>
        <dbReference type="EMBL" id="KAK4113815.1"/>
    </source>
</evidence>
<dbReference type="RefSeq" id="XP_064671385.1">
    <property type="nucleotide sequence ID" value="XM_064811405.1"/>
</dbReference>
<evidence type="ECO:0000313" key="2">
    <source>
        <dbReference type="Proteomes" id="UP001302812"/>
    </source>
</evidence>